<dbReference type="GeneID" id="88093469"/>
<name>A0A239SAX3_9BURK</name>
<dbReference type="Proteomes" id="UP000215126">
    <property type="component" value="Chromosome 1"/>
</dbReference>
<dbReference type="AlphaFoldDB" id="A0A239SAX3"/>
<feature type="compositionally biased region" description="Polar residues" evidence="1">
    <location>
        <begin position="343"/>
        <end position="354"/>
    </location>
</feature>
<organism evidence="2 3">
    <name type="scientific">Pandoraea sputorum</name>
    <dbReference type="NCBI Taxonomy" id="93222"/>
    <lineage>
        <taxon>Bacteria</taxon>
        <taxon>Pseudomonadati</taxon>
        <taxon>Pseudomonadota</taxon>
        <taxon>Betaproteobacteria</taxon>
        <taxon>Burkholderiales</taxon>
        <taxon>Burkholderiaceae</taxon>
        <taxon>Pandoraea</taxon>
    </lineage>
</organism>
<protein>
    <submittedName>
        <fullName evidence="2">Uncharacterized protein</fullName>
    </submittedName>
</protein>
<gene>
    <name evidence="2" type="ORF">SAMEA4530655_00782</name>
</gene>
<dbReference type="EMBL" id="LT906435">
    <property type="protein sequence ID" value="SNU82058.1"/>
    <property type="molecule type" value="Genomic_DNA"/>
</dbReference>
<dbReference type="OrthoDB" id="8936910at2"/>
<feature type="region of interest" description="Disordered" evidence="1">
    <location>
        <begin position="343"/>
        <end position="389"/>
    </location>
</feature>
<dbReference type="RefSeq" id="WP_039395945.1">
    <property type="nucleotide sequence ID" value="NZ_CABPRX010000001.1"/>
</dbReference>
<evidence type="ECO:0000256" key="1">
    <source>
        <dbReference type="SAM" id="MobiDB-lite"/>
    </source>
</evidence>
<reference evidence="2 3" key="1">
    <citation type="submission" date="2017-06" db="EMBL/GenBank/DDBJ databases">
        <authorList>
            <consortium name="Pathogen Informatics"/>
        </authorList>
    </citation>
    <scope>NUCLEOTIDE SEQUENCE [LARGE SCALE GENOMIC DNA]</scope>
    <source>
        <strain evidence="2 3">NCTC13161</strain>
    </source>
</reference>
<keyword evidence="3" id="KW-1185">Reference proteome</keyword>
<evidence type="ECO:0000313" key="3">
    <source>
        <dbReference type="Proteomes" id="UP000215126"/>
    </source>
</evidence>
<evidence type="ECO:0000313" key="2">
    <source>
        <dbReference type="EMBL" id="SNU82058.1"/>
    </source>
</evidence>
<accession>A0A239SAX3</accession>
<proteinExistence type="predicted"/>
<sequence length="389" mass="43019">MNSTLSLIGGNFPVRHYPDSHLSERRIALLDDFNRRLEGDRWPDDVEFQGFLSRFAHLGPIDTLRNCFTCPDKEDKGDILRWAGQCHVSSYGAGRDFLMRDQRLGDAIDASQKLLSVLQPDARDHMLRHARIGSRFQIVLSFPELALNLPLGRPCFGVEQGALTHDEARLLLLGRDGETPSLLERFSSEMDHTRTPYSDIDVWAAWYACIRCCIGRRPISEFSEDLTEVRSLGFALRALGSRVSGCSYASDLPLFRILADSLTAFDHAQDGKNVGLGWIDIAGYHQQAGDERRANSAYERAGERFAKTAELLLSQEKSAEANECIALAREAYEKARGDGERVASSSGAFGSTVAQVHGPLTRADAREGEANPQGTARFEVPSGSSRGEN</sequence>